<feature type="region of interest" description="Disordered" evidence="1">
    <location>
        <begin position="1"/>
        <end position="53"/>
    </location>
</feature>
<gene>
    <name evidence="2" type="ORF">BG011_010235</name>
</gene>
<protein>
    <submittedName>
        <fullName evidence="2">Uncharacterized protein</fullName>
    </submittedName>
</protein>
<sequence>MDDDTAPAFGPFTTPRPPSQTDPPSTSENDMPTPGQPTLQHQSPLLTTGAGVISPTTLPLQRLLPAGPTITGPTFSQLERLLQPSPATLSEQAQQAFPLSPGVTIDYQLDLAVVAASAGARQDGTATFEPKNTSSAPTTPCRSLIPRHPRINKHRSRCTIKDNENDGVDEGSGALDHDKENDKHVEELAMRERSDAQGLKGREKRVASVQWIEDVSGDGANASAECSRQRKNVRLDFTKTLECADDDVELFEEISSETDSTVVGSEEDNDDTTEEDRIGITQSGKQFYELRQRLPCTIPSRSAARAQTALKPKATLGLCPNTIENRSASSSALQLRQTLQSGTPSQSSESTSSVTGAPSQSLSNIPVWRKIIAEKRVVTNWTTHEQQTPKVPLSKSGLHSRTNDSIGASTRILQTSRIPHAPRPHSVLGRHRFKSPTDAIQSPCSAMLTRTRSGSIALPVRGRPNVNVRPGTTHPVRPSLPRATDKTAPGHEEREEQDDQRSPKF</sequence>
<feature type="compositionally biased region" description="Acidic residues" evidence="1">
    <location>
        <begin position="265"/>
        <end position="274"/>
    </location>
</feature>
<dbReference type="OrthoDB" id="10387174at2759"/>
<feature type="compositionally biased region" description="Polar residues" evidence="1">
    <location>
        <begin position="130"/>
        <end position="141"/>
    </location>
</feature>
<name>A0A9P6PN16_9FUNG</name>
<feature type="compositionally biased region" description="Polar residues" evidence="1">
    <location>
        <begin position="22"/>
        <end position="46"/>
    </location>
</feature>
<feature type="region of interest" description="Disordered" evidence="1">
    <location>
        <begin position="255"/>
        <end position="275"/>
    </location>
</feature>
<organism evidence="2 3">
    <name type="scientific">Mortierella polycephala</name>
    <dbReference type="NCBI Taxonomy" id="41804"/>
    <lineage>
        <taxon>Eukaryota</taxon>
        <taxon>Fungi</taxon>
        <taxon>Fungi incertae sedis</taxon>
        <taxon>Mucoromycota</taxon>
        <taxon>Mortierellomycotina</taxon>
        <taxon>Mortierellomycetes</taxon>
        <taxon>Mortierellales</taxon>
        <taxon>Mortierellaceae</taxon>
        <taxon>Mortierella</taxon>
    </lineage>
</organism>
<accession>A0A9P6PN16</accession>
<dbReference type="EMBL" id="JAAAJA010000988">
    <property type="protein sequence ID" value="KAG0248468.1"/>
    <property type="molecule type" value="Genomic_DNA"/>
</dbReference>
<proteinExistence type="predicted"/>
<feature type="compositionally biased region" description="Polar residues" evidence="1">
    <location>
        <begin position="329"/>
        <end position="339"/>
    </location>
</feature>
<dbReference type="Proteomes" id="UP000726737">
    <property type="component" value="Unassembled WGS sequence"/>
</dbReference>
<comment type="caution">
    <text evidence="2">The sequence shown here is derived from an EMBL/GenBank/DDBJ whole genome shotgun (WGS) entry which is preliminary data.</text>
</comment>
<reference evidence="2" key="1">
    <citation type="journal article" date="2020" name="Fungal Divers.">
        <title>Resolving the Mortierellaceae phylogeny through synthesis of multi-gene phylogenetics and phylogenomics.</title>
        <authorList>
            <person name="Vandepol N."/>
            <person name="Liber J."/>
            <person name="Desiro A."/>
            <person name="Na H."/>
            <person name="Kennedy M."/>
            <person name="Barry K."/>
            <person name="Grigoriev I.V."/>
            <person name="Miller A.N."/>
            <person name="O'Donnell K."/>
            <person name="Stajich J.E."/>
            <person name="Bonito G."/>
        </authorList>
    </citation>
    <scope>NUCLEOTIDE SEQUENCE</scope>
    <source>
        <strain evidence="2">KOD948</strain>
    </source>
</reference>
<dbReference type="AlphaFoldDB" id="A0A9P6PN16"/>
<feature type="region of interest" description="Disordered" evidence="1">
    <location>
        <begin position="124"/>
        <end position="146"/>
    </location>
</feature>
<dbReference type="Pfam" id="PF05032">
    <property type="entry name" value="Spo12"/>
    <property type="match status" value="1"/>
</dbReference>
<feature type="compositionally biased region" description="Basic and acidic residues" evidence="1">
    <location>
        <begin position="483"/>
        <end position="505"/>
    </location>
</feature>
<feature type="region of interest" description="Disordered" evidence="1">
    <location>
        <begin position="158"/>
        <end position="182"/>
    </location>
</feature>
<keyword evidence="3" id="KW-1185">Reference proteome</keyword>
<dbReference type="InterPro" id="IPR007727">
    <property type="entry name" value="Spo12"/>
</dbReference>
<evidence type="ECO:0000313" key="2">
    <source>
        <dbReference type="EMBL" id="KAG0248468.1"/>
    </source>
</evidence>
<feature type="region of interest" description="Disordered" evidence="1">
    <location>
        <begin position="329"/>
        <end position="361"/>
    </location>
</feature>
<feature type="region of interest" description="Disordered" evidence="1">
    <location>
        <begin position="455"/>
        <end position="505"/>
    </location>
</feature>
<feature type="compositionally biased region" description="Low complexity" evidence="1">
    <location>
        <begin position="340"/>
        <end position="359"/>
    </location>
</feature>
<evidence type="ECO:0000313" key="3">
    <source>
        <dbReference type="Proteomes" id="UP000726737"/>
    </source>
</evidence>
<evidence type="ECO:0000256" key="1">
    <source>
        <dbReference type="SAM" id="MobiDB-lite"/>
    </source>
</evidence>